<dbReference type="Pfam" id="PF00583">
    <property type="entry name" value="Acetyltransf_1"/>
    <property type="match status" value="1"/>
</dbReference>
<dbReference type="AlphaFoldDB" id="A0A2J6RRF3"/>
<dbReference type="InterPro" id="IPR000182">
    <property type="entry name" value="GNAT_dom"/>
</dbReference>
<keyword evidence="3" id="KW-1185">Reference proteome</keyword>
<protein>
    <submittedName>
        <fullName evidence="2">Acyl-CoA N-acyltransferase</fullName>
    </submittedName>
</protein>
<dbReference type="PANTHER" id="PTHR43441:SF2">
    <property type="entry name" value="FAMILY ACETYLTRANSFERASE, PUTATIVE (AFU_ORTHOLOGUE AFUA_7G00850)-RELATED"/>
    <property type="match status" value="1"/>
</dbReference>
<evidence type="ECO:0000313" key="3">
    <source>
        <dbReference type="Proteomes" id="UP000235786"/>
    </source>
</evidence>
<gene>
    <name evidence="2" type="ORF">L207DRAFT_425877</name>
</gene>
<dbReference type="InterPro" id="IPR051908">
    <property type="entry name" value="Ribosomal_N-acetyltransferase"/>
</dbReference>
<keyword evidence="2" id="KW-0012">Acyltransferase</keyword>
<dbReference type="GO" id="GO:0005737">
    <property type="term" value="C:cytoplasm"/>
    <property type="evidence" value="ECO:0007669"/>
    <property type="project" value="TreeGrafter"/>
</dbReference>
<reference evidence="2 3" key="1">
    <citation type="submission" date="2016-04" db="EMBL/GenBank/DDBJ databases">
        <title>A degradative enzymes factory behind the ericoid mycorrhizal symbiosis.</title>
        <authorList>
            <consortium name="DOE Joint Genome Institute"/>
            <person name="Martino E."/>
            <person name="Morin E."/>
            <person name="Grelet G."/>
            <person name="Kuo A."/>
            <person name="Kohler A."/>
            <person name="Daghino S."/>
            <person name="Barry K."/>
            <person name="Choi C."/>
            <person name="Cichocki N."/>
            <person name="Clum A."/>
            <person name="Copeland A."/>
            <person name="Hainaut M."/>
            <person name="Haridas S."/>
            <person name="Labutti K."/>
            <person name="Lindquist E."/>
            <person name="Lipzen A."/>
            <person name="Khouja H.-R."/>
            <person name="Murat C."/>
            <person name="Ohm R."/>
            <person name="Olson A."/>
            <person name="Spatafora J."/>
            <person name="Veneault-Fourrey C."/>
            <person name="Henrissat B."/>
            <person name="Grigoriev I."/>
            <person name="Martin F."/>
            <person name="Perotto S."/>
        </authorList>
    </citation>
    <scope>NUCLEOTIDE SEQUENCE [LARGE SCALE GENOMIC DNA]</scope>
    <source>
        <strain evidence="2 3">F</strain>
    </source>
</reference>
<dbReference type="EMBL" id="KZ613944">
    <property type="protein sequence ID" value="PMD41105.1"/>
    <property type="molecule type" value="Genomic_DNA"/>
</dbReference>
<dbReference type="STRING" id="1149755.A0A2J6RRF3"/>
<evidence type="ECO:0000313" key="2">
    <source>
        <dbReference type="EMBL" id="PMD41105.1"/>
    </source>
</evidence>
<feature type="domain" description="N-acetyltransferase" evidence="1">
    <location>
        <begin position="1"/>
        <end position="66"/>
    </location>
</feature>
<dbReference type="Gene3D" id="3.40.630.30">
    <property type="match status" value="1"/>
</dbReference>
<dbReference type="PROSITE" id="PS51186">
    <property type="entry name" value="GNAT"/>
    <property type="match status" value="1"/>
</dbReference>
<dbReference type="GO" id="GO:0008999">
    <property type="term" value="F:protein-N-terminal-alanine acetyltransferase activity"/>
    <property type="evidence" value="ECO:0007669"/>
    <property type="project" value="TreeGrafter"/>
</dbReference>
<accession>A0A2J6RRF3</accession>
<dbReference type="GO" id="GO:1990189">
    <property type="term" value="F:protein N-terminal-serine acetyltransferase activity"/>
    <property type="evidence" value="ECO:0007669"/>
    <property type="project" value="TreeGrafter"/>
</dbReference>
<dbReference type="Proteomes" id="UP000235786">
    <property type="component" value="Unassembled WGS sequence"/>
</dbReference>
<dbReference type="PANTHER" id="PTHR43441">
    <property type="entry name" value="RIBOSOMAL-PROTEIN-SERINE ACETYLTRANSFERASE"/>
    <property type="match status" value="1"/>
</dbReference>
<proteinExistence type="predicted"/>
<dbReference type="InterPro" id="IPR016181">
    <property type="entry name" value="Acyl_CoA_acyltransferase"/>
</dbReference>
<sequence>VYSPHQGKGYGTEAINWALDWAFRVAGMHCVRLWCFSFNKGALRLYERIGFVREGIERESYYHDFK</sequence>
<feature type="non-terminal residue" evidence="2">
    <location>
        <position position="1"/>
    </location>
</feature>
<keyword evidence="2" id="KW-0808">Transferase</keyword>
<dbReference type="OrthoDB" id="64477at2759"/>
<evidence type="ECO:0000259" key="1">
    <source>
        <dbReference type="PROSITE" id="PS51186"/>
    </source>
</evidence>
<dbReference type="CDD" id="cd04301">
    <property type="entry name" value="NAT_SF"/>
    <property type="match status" value="1"/>
</dbReference>
<organism evidence="2 3">
    <name type="scientific">Hyaloscypha variabilis (strain UAMH 11265 / GT02V1 / F)</name>
    <name type="common">Meliniomyces variabilis</name>
    <dbReference type="NCBI Taxonomy" id="1149755"/>
    <lineage>
        <taxon>Eukaryota</taxon>
        <taxon>Fungi</taxon>
        <taxon>Dikarya</taxon>
        <taxon>Ascomycota</taxon>
        <taxon>Pezizomycotina</taxon>
        <taxon>Leotiomycetes</taxon>
        <taxon>Helotiales</taxon>
        <taxon>Hyaloscyphaceae</taxon>
        <taxon>Hyaloscypha</taxon>
        <taxon>Hyaloscypha variabilis</taxon>
    </lineage>
</organism>
<dbReference type="SUPFAM" id="SSF55729">
    <property type="entry name" value="Acyl-CoA N-acyltransferases (Nat)"/>
    <property type="match status" value="1"/>
</dbReference>
<name>A0A2J6RRF3_HYAVF</name>